<name>A0A284R069_ARMOS</name>
<dbReference type="OrthoDB" id="3269282at2759"/>
<gene>
    <name evidence="2" type="ORF">ARMOST_05434</name>
</gene>
<feature type="compositionally biased region" description="Polar residues" evidence="1">
    <location>
        <begin position="57"/>
        <end position="67"/>
    </location>
</feature>
<dbReference type="EMBL" id="FUEG01000003">
    <property type="protein sequence ID" value="SJL02110.1"/>
    <property type="molecule type" value="Genomic_DNA"/>
</dbReference>
<evidence type="ECO:0000313" key="3">
    <source>
        <dbReference type="Proteomes" id="UP000219338"/>
    </source>
</evidence>
<feature type="region of interest" description="Disordered" evidence="1">
    <location>
        <begin position="52"/>
        <end position="71"/>
    </location>
</feature>
<sequence>MSAVASSSASIIERSVRFDDECVLIPQCPSKKPGLLVIKSYILPWWKRKASPHNRGNGANQSNGISSSDDREHITLKVPLPSFLTKAPPSPHCTHTEPLSPCLVHRERRSTSTHSSPTIHHTIPAALTRTASLPMTDHTGKPVATVPLRACCPNCFHAAEQSLQEGKQWKEKFTRGARRLRRASVDYSPSTASTSTSSEMNLSLEAAEEALFHPRRHSLSTAEEAFKLKPATERETLSGLISIVSIPKSPPIVEEDEEFQAGTSCSLAHR</sequence>
<dbReference type="STRING" id="47428.A0A284R069"/>
<organism evidence="2 3">
    <name type="scientific">Armillaria ostoyae</name>
    <name type="common">Armillaria root rot fungus</name>
    <dbReference type="NCBI Taxonomy" id="47428"/>
    <lineage>
        <taxon>Eukaryota</taxon>
        <taxon>Fungi</taxon>
        <taxon>Dikarya</taxon>
        <taxon>Basidiomycota</taxon>
        <taxon>Agaricomycotina</taxon>
        <taxon>Agaricomycetes</taxon>
        <taxon>Agaricomycetidae</taxon>
        <taxon>Agaricales</taxon>
        <taxon>Marasmiineae</taxon>
        <taxon>Physalacriaceae</taxon>
        <taxon>Armillaria</taxon>
    </lineage>
</organism>
<evidence type="ECO:0000256" key="1">
    <source>
        <dbReference type="SAM" id="MobiDB-lite"/>
    </source>
</evidence>
<evidence type="ECO:0000313" key="2">
    <source>
        <dbReference type="EMBL" id="SJL02110.1"/>
    </source>
</evidence>
<reference evidence="3" key="1">
    <citation type="journal article" date="2017" name="Nat. Ecol. Evol.">
        <title>Genome expansion and lineage-specific genetic innovations in the forest pathogenic fungi Armillaria.</title>
        <authorList>
            <person name="Sipos G."/>
            <person name="Prasanna A.N."/>
            <person name="Walter M.C."/>
            <person name="O'Connor E."/>
            <person name="Balint B."/>
            <person name="Krizsan K."/>
            <person name="Kiss B."/>
            <person name="Hess J."/>
            <person name="Varga T."/>
            <person name="Slot J."/>
            <person name="Riley R."/>
            <person name="Boka B."/>
            <person name="Rigling D."/>
            <person name="Barry K."/>
            <person name="Lee J."/>
            <person name="Mihaltcheva S."/>
            <person name="LaButti K."/>
            <person name="Lipzen A."/>
            <person name="Waldron R."/>
            <person name="Moloney N.M."/>
            <person name="Sperisen C."/>
            <person name="Kredics L."/>
            <person name="Vagvoelgyi C."/>
            <person name="Patrignani A."/>
            <person name="Fitzpatrick D."/>
            <person name="Nagy I."/>
            <person name="Doyle S."/>
            <person name="Anderson J.B."/>
            <person name="Grigoriev I.V."/>
            <person name="Gueldener U."/>
            <person name="Muensterkoetter M."/>
            <person name="Nagy L.G."/>
        </authorList>
    </citation>
    <scope>NUCLEOTIDE SEQUENCE [LARGE SCALE GENOMIC DNA]</scope>
    <source>
        <strain evidence="3">C18/9</strain>
    </source>
</reference>
<proteinExistence type="predicted"/>
<protein>
    <submittedName>
        <fullName evidence="2">Uncharacterized protein</fullName>
    </submittedName>
</protein>
<dbReference type="AlphaFoldDB" id="A0A284R069"/>
<dbReference type="OMA" id="HCTHTEP"/>
<accession>A0A284R069</accession>
<keyword evidence="3" id="KW-1185">Reference proteome</keyword>
<dbReference type="Proteomes" id="UP000219338">
    <property type="component" value="Unassembled WGS sequence"/>
</dbReference>